<sequence>MTDTNEIFNPWEVKGKVDYKKLIEKFGTEEIDTQLIERIEKLTNKPVHPWIKRGIFFSHRDLNKFLDAYEKGTPVFLYTGRGPSSESMHIGHMIPFMLTKYLQDVFNCPVVIQIADDEKYYFKGKHHTDFDKIYKLGMENAKDIIAFGFNKDKTFIFSNRDYKSVSLEYEKLASEFKFNTTFNDLKSIFGLKDNSNVGMIEWPIYQSIAAFSKSYPHIFKGKNAFCLTVCAIDQDPYFRLCRDVAPKMKLIKPCLIESTFISPLTGTNGKMSSSSSTESTIFLTDDDHIITKKIKRFAFSGGGGDGTLEEHKKYGGNMDTDIPCQYLKYFEFDDDKLNDIYKKFKAGEMTCNEIKKILIEKLIEVIQNHQKNRSLITDDLLNDFYSKKEIV</sequence>
<reference evidence="10" key="1">
    <citation type="submission" date="2018-10" db="EMBL/GenBank/DDBJ databases">
        <title>Hidden diversity of soil giant viruses.</title>
        <authorList>
            <person name="Schulz F."/>
            <person name="Alteio L."/>
            <person name="Goudeau D."/>
            <person name="Ryan E.M."/>
            <person name="Malmstrom R.R."/>
            <person name="Blanchard J."/>
            <person name="Woyke T."/>
        </authorList>
    </citation>
    <scope>NUCLEOTIDE SEQUENCE</scope>
    <source>
        <strain evidence="10">EDV1</strain>
    </source>
</reference>
<protein>
    <recommendedName>
        <fullName evidence="2">tryptophan--tRNA ligase</fullName>
        <ecNumber evidence="2">6.1.1.2</ecNumber>
    </recommendedName>
    <alternativeName>
        <fullName evidence="8">Tryptophanyl-tRNA synthetase</fullName>
    </alternativeName>
</protein>
<evidence type="ECO:0000256" key="2">
    <source>
        <dbReference type="ARBA" id="ARBA00013161"/>
    </source>
</evidence>
<dbReference type="InterPro" id="IPR002306">
    <property type="entry name" value="Trp-tRNA-ligase"/>
</dbReference>
<dbReference type="Gene3D" id="3.40.50.620">
    <property type="entry name" value="HUPs"/>
    <property type="match status" value="1"/>
</dbReference>
<keyword evidence="5" id="KW-0067">ATP-binding</keyword>
<evidence type="ECO:0000256" key="6">
    <source>
        <dbReference type="ARBA" id="ARBA00022917"/>
    </source>
</evidence>
<dbReference type="PANTHER" id="PTHR10055:SF1">
    <property type="entry name" value="TRYPTOPHAN--TRNA LIGASE, CYTOPLASMIC"/>
    <property type="match status" value="1"/>
</dbReference>
<gene>
    <name evidence="10" type="ORF">Edafosvirus2_84</name>
</gene>
<keyword evidence="7 10" id="KW-0030">Aminoacyl-tRNA synthetase</keyword>
<name>A0A3G4ZSP4_9VIRU</name>
<proteinExistence type="inferred from homology"/>
<evidence type="ECO:0000256" key="8">
    <source>
        <dbReference type="ARBA" id="ARBA00030268"/>
    </source>
</evidence>
<dbReference type="PRINTS" id="PR01039">
    <property type="entry name" value="TRNASYNTHTRP"/>
</dbReference>
<dbReference type="GO" id="GO:0004830">
    <property type="term" value="F:tryptophan-tRNA ligase activity"/>
    <property type="evidence" value="ECO:0007669"/>
    <property type="project" value="UniProtKB-EC"/>
</dbReference>
<evidence type="ECO:0000256" key="9">
    <source>
        <dbReference type="ARBA" id="ARBA00049929"/>
    </source>
</evidence>
<comment type="similarity">
    <text evidence="1">Belongs to the class-I aminoacyl-tRNA synthetase family.</text>
</comment>
<dbReference type="GO" id="GO:0005524">
    <property type="term" value="F:ATP binding"/>
    <property type="evidence" value="ECO:0007669"/>
    <property type="project" value="UniProtKB-KW"/>
</dbReference>
<dbReference type="EMBL" id="MK072067">
    <property type="protein sequence ID" value="AYV77905.1"/>
    <property type="molecule type" value="Genomic_DNA"/>
</dbReference>
<dbReference type="InterPro" id="IPR014729">
    <property type="entry name" value="Rossmann-like_a/b/a_fold"/>
</dbReference>
<dbReference type="Gene3D" id="1.10.240.10">
    <property type="entry name" value="Tyrosyl-Transfer RNA Synthetase"/>
    <property type="match status" value="1"/>
</dbReference>
<keyword evidence="4" id="KW-0547">Nucleotide-binding</keyword>
<dbReference type="PROSITE" id="PS00178">
    <property type="entry name" value="AA_TRNA_LIGASE_I"/>
    <property type="match status" value="1"/>
</dbReference>
<dbReference type="NCBIfam" id="TIGR00233">
    <property type="entry name" value="trpS"/>
    <property type="match status" value="1"/>
</dbReference>
<dbReference type="FunFam" id="3.40.50.620:FF:000454">
    <property type="entry name" value="Tryptophan--tRNA ligase, cytoplasmic"/>
    <property type="match status" value="1"/>
</dbReference>
<dbReference type="PANTHER" id="PTHR10055">
    <property type="entry name" value="TRYPTOPHANYL-TRNA SYNTHETASE"/>
    <property type="match status" value="1"/>
</dbReference>
<organism evidence="10">
    <name type="scientific">Edafosvirus sp</name>
    <dbReference type="NCBI Taxonomy" id="2487765"/>
    <lineage>
        <taxon>Viruses</taxon>
        <taxon>Varidnaviria</taxon>
        <taxon>Bamfordvirae</taxon>
        <taxon>Nucleocytoviricota</taxon>
        <taxon>Megaviricetes</taxon>
        <taxon>Imitervirales</taxon>
        <taxon>Mimiviridae</taxon>
        <taxon>Klosneuvirinae</taxon>
    </lineage>
</organism>
<evidence type="ECO:0000256" key="1">
    <source>
        <dbReference type="ARBA" id="ARBA00005594"/>
    </source>
</evidence>
<evidence type="ECO:0000256" key="3">
    <source>
        <dbReference type="ARBA" id="ARBA00022598"/>
    </source>
</evidence>
<comment type="catalytic activity">
    <reaction evidence="9">
        <text>tRNA(Trp) + L-tryptophan + ATP = L-tryptophyl-tRNA(Trp) + AMP + diphosphate + H(+)</text>
        <dbReference type="Rhea" id="RHEA:24080"/>
        <dbReference type="Rhea" id="RHEA-COMP:9671"/>
        <dbReference type="Rhea" id="RHEA-COMP:9705"/>
        <dbReference type="ChEBI" id="CHEBI:15378"/>
        <dbReference type="ChEBI" id="CHEBI:30616"/>
        <dbReference type="ChEBI" id="CHEBI:33019"/>
        <dbReference type="ChEBI" id="CHEBI:57912"/>
        <dbReference type="ChEBI" id="CHEBI:78442"/>
        <dbReference type="ChEBI" id="CHEBI:78535"/>
        <dbReference type="ChEBI" id="CHEBI:456215"/>
        <dbReference type="EC" id="6.1.1.2"/>
    </reaction>
</comment>
<dbReference type="SUPFAM" id="SSF52374">
    <property type="entry name" value="Nucleotidylyl transferase"/>
    <property type="match status" value="1"/>
</dbReference>
<evidence type="ECO:0000313" key="10">
    <source>
        <dbReference type="EMBL" id="AYV77905.1"/>
    </source>
</evidence>
<dbReference type="FunFam" id="1.10.240.10:FF:000007">
    <property type="entry name" value="Tryptophan--tRNA ligase"/>
    <property type="match status" value="1"/>
</dbReference>
<keyword evidence="3" id="KW-0436">Ligase</keyword>
<evidence type="ECO:0000256" key="7">
    <source>
        <dbReference type="ARBA" id="ARBA00023146"/>
    </source>
</evidence>
<dbReference type="InterPro" id="IPR002305">
    <property type="entry name" value="aa-tRNA-synth_Ic"/>
</dbReference>
<dbReference type="Pfam" id="PF00579">
    <property type="entry name" value="tRNA-synt_1b"/>
    <property type="match status" value="1"/>
</dbReference>
<dbReference type="InterPro" id="IPR001412">
    <property type="entry name" value="aa-tRNA-synth_I_CS"/>
</dbReference>
<accession>A0A3G4ZSP4</accession>
<keyword evidence="6" id="KW-0648">Protein biosynthesis</keyword>
<dbReference type="EC" id="6.1.1.2" evidence="2"/>
<evidence type="ECO:0000256" key="5">
    <source>
        <dbReference type="ARBA" id="ARBA00022840"/>
    </source>
</evidence>
<evidence type="ECO:0000256" key="4">
    <source>
        <dbReference type="ARBA" id="ARBA00022741"/>
    </source>
</evidence>